<feature type="signal peptide" evidence="6">
    <location>
        <begin position="1"/>
        <end position="24"/>
    </location>
</feature>
<keyword evidence="5" id="KW-1015">Disulfide bond</keyword>
<dbReference type="GO" id="GO:0005576">
    <property type="term" value="C:extracellular region"/>
    <property type="evidence" value="ECO:0007669"/>
    <property type="project" value="UniProtKB-SubCell"/>
</dbReference>
<dbReference type="AlphaFoldDB" id="A0A0P1AR01"/>
<accession>A0A0P1AR01</accession>
<dbReference type="GO" id="GO:0052040">
    <property type="term" value="P:symbiont-mediated perturbation of host programmed cell death"/>
    <property type="evidence" value="ECO:0007669"/>
    <property type="project" value="UniProtKB-KW"/>
</dbReference>
<evidence type="ECO:0000256" key="4">
    <source>
        <dbReference type="ARBA" id="ARBA00022978"/>
    </source>
</evidence>
<evidence type="ECO:0000256" key="5">
    <source>
        <dbReference type="ARBA" id="ARBA00023157"/>
    </source>
</evidence>
<dbReference type="InterPro" id="IPR036470">
    <property type="entry name" value="Elicitin_sf"/>
</dbReference>
<dbReference type="RefSeq" id="XP_024580022.1">
    <property type="nucleotide sequence ID" value="XM_024729667.1"/>
</dbReference>
<dbReference type="OMA" id="VNANACM"/>
<evidence type="ECO:0000256" key="2">
    <source>
        <dbReference type="ARBA" id="ARBA00009544"/>
    </source>
</evidence>
<dbReference type="InterPro" id="IPR002200">
    <property type="entry name" value="Elicitin"/>
</dbReference>
<comment type="subcellular location">
    <subcellularLocation>
        <location evidence="1">Secreted</location>
    </subcellularLocation>
</comment>
<protein>
    <submittedName>
        <fullName evidence="7">Elicitin</fullName>
    </submittedName>
</protein>
<reference evidence="8" key="1">
    <citation type="submission" date="2014-09" db="EMBL/GenBank/DDBJ databases">
        <authorList>
            <person name="Sharma Rahul"/>
            <person name="Thines Marco"/>
        </authorList>
    </citation>
    <scope>NUCLEOTIDE SEQUENCE [LARGE SCALE GENOMIC DNA]</scope>
</reference>
<keyword evidence="8" id="KW-1185">Reference proteome</keyword>
<evidence type="ECO:0000313" key="8">
    <source>
        <dbReference type="Proteomes" id="UP000054928"/>
    </source>
</evidence>
<evidence type="ECO:0000256" key="1">
    <source>
        <dbReference type="ARBA" id="ARBA00004613"/>
    </source>
</evidence>
<dbReference type="EMBL" id="CCYD01000810">
    <property type="protein sequence ID" value="CEG43653.1"/>
    <property type="molecule type" value="Genomic_DNA"/>
</dbReference>
<keyword evidence="4" id="KW-0928">Hypersensitive response elicitation</keyword>
<dbReference type="Pfam" id="PF00964">
    <property type="entry name" value="Elicitin"/>
    <property type="match status" value="1"/>
</dbReference>
<evidence type="ECO:0000256" key="3">
    <source>
        <dbReference type="ARBA" id="ARBA00022525"/>
    </source>
</evidence>
<dbReference type="Proteomes" id="UP000054928">
    <property type="component" value="Unassembled WGS sequence"/>
</dbReference>
<evidence type="ECO:0000313" key="7">
    <source>
        <dbReference type="EMBL" id="CEG43653.1"/>
    </source>
</evidence>
<dbReference type="SUPFAM" id="SSF48647">
    <property type="entry name" value="Fungal elicitin"/>
    <property type="match status" value="1"/>
</dbReference>
<organism evidence="7 8">
    <name type="scientific">Plasmopara halstedii</name>
    <name type="common">Downy mildew of sunflower</name>
    <dbReference type="NCBI Taxonomy" id="4781"/>
    <lineage>
        <taxon>Eukaryota</taxon>
        <taxon>Sar</taxon>
        <taxon>Stramenopiles</taxon>
        <taxon>Oomycota</taxon>
        <taxon>Peronosporomycetes</taxon>
        <taxon>Peronosporales</taxon>
        <taxon>Peronosporaceae</taxon>
        <taxon>Plasmopara</taxon>
    </lineage>
</organism>
<keyword evidence="6" id="KW-0732">Signal</keyword>
<dbReference type="OrthoDB" id="99515at2759"/>
<feature type="chain" id="PRO_5006058854" evidence="6">
    <location>
        <begin position="25"/>
        <end position="299"/>
    </location>
</feature>
<name>A0A0P1AR01_PLAHL</name>
<dbReference type="Gene3D" id="1.10.239.10">
    <property type="entry name" value="Elicitin domain"/>
    <property type="match status" value="1"/>
</dbReference>
<proteinExistence type="inferred from homology"/>
<sequence>MPSLDQMLVVITMVFGLFSTLVNGSDSKVSLSSKTSGFEKTRRLQTLTSLNKAVVGSKTFAWVDNYDCNNDMVKTVREFFKANDDMFNRCIADSGYKLYPYSGILPDATIVTGLVTSEACMSIITAVVLLHMPSCTLDNLEMRAACETVLYYSTALKHGFDAPTSEQFYELMTWRNHVNLAKASGKPYDGTSKAYSEFTEYMGDAISSSKVTVMDDFTVISGTEQGNAHLMNDSIQPSFNFTSPTINLLVGRVSNAEVAHDDVTLTTKSETAISLDVNDATALIAPVVTLIPMLILLLV</sequence>
<keyword evidence="3" id="KW-0964">Secreted</keyword>
<comment type="similarity">
    <text evidence="2">Belongs to the elicitin family.</text>
</comment>
<dbReference type="GeneID" id="36409006"/>
<evidence type="ECO:0000256" key="6">
    <source>
        <dbReference type="SAM" id="SignalP"/>
    </source>
</evidence>